<dbReference type="EMBL" id="CP099837">
    <property type="protein sequence ID" value="USY17816.1"/>
    <property type="molecule type" value="Genomic_DNA"/>
</dbReference>
<reference evidence="1" key="1">
    <citation type="submission" date="2022-06" db="EMBL/GenBank/DDBJ databases">
        <authorList>
            <person name="Ping M."/>
        </authorList>
    </citation>
    <scope>NUCLEOTIDE SEQUENCE</scope>
    <source>
        <strain evidence="1">JCM11759T</strain>
    </source>
</reference>
<proteinExistence type="predicted"/>
<organism evidence="1 2">
    <name type="scientific">Nocardiopsis exhalans</name>
    <dbReference type="NCBI Taxonomy" id="163604"/>
    <lineage>
        <taxon>Bacteria</taxon>
        <taxon>Bacillati</taxon>
        <taxon>Actinomycetota</taxon>
        <taxon>Actinomycetes</taxon>
        <taxon>Streptosporangiales</taxon>
        <taxon>Nocardiopsidaceae</taxon>
        <taxon>Nocardiopsis</taxon>
    </lineage>
</organism>
<evidence type="ECO:0000313" key="2">
    <source>
        <dbReference type="Proteomes" id="UP001055940"/>
    </source>
</evidence>
<accession>A0ABY5D3Z2</accession>
<protein>
    <submittedName>
        <fullName evidence="1">M55 family metallopeptidase</fullName>
    </submittedName>
</protein>
<dbReference type="InterPro" id="IPR007035">
    <property type="entry name" value="Peptidase_M55"/>
</dbReference>
<dbReference type="Pfam" id="PF04951">
    <property type="entry name" value="Peptidase_M55"/>
    <property type="match status" value="1"/>
</dbReference>
<dbReference type="SUPFAM" id="SSF63992">
    <property type="entry name" value="Dipeptide transport protein"/>
    <property type="match status" value="1"/>
</dbReference>
<name>A0ABY5D3Z2_9ACTN</name>
<dbReference type="Gene3D" id="3.40.50.10780">
    <property type="entry name" value="Dipeptide transport protein"/>
    <property type="match status" value="1"/>
</dbReference>
<dbReference type="InterPro" id="IPR036177">
    <property type="entry name" value="Peptidase_M55_sf"/>
</dbReference>
<dbReference type="RefSeq" id="WP_254417310.1">
    <property type="nucleotide sequence ID" value="NZ_BAAAJB010000011.1"/>
</dbReference>
<keyword evidence="2" id="KW-1185">Reference proteome</keyword>
<gene>
    <name evidence="1" type="ORF">NE857_21090</name>
</gene>
<dbReference type="InterPro" id="IPR027476">
    <property type="entry name" value="DppA_N"/>
</dbReference>
<evidence type="ECO:0000313" key="1">
    <source>
        <dbReference type="EMBL" id="USY17816.1"/>
    </source>
</evidence>
<dbReference type="Proteomes" id="UP001055940">
    <property type="component" value="Chromosome"/>
</dbReference>
<sequence length="63" mass="6762">MRVLVSVDMEGVAGVVHPDDILPGHSEYQRNRAPITAEAGAAVHGVRTYDRDAKVLVADAHAR</sequence>